<accession>A0AAD5CXH8</accession>
<dbReference type="EMBL" id="JAMZMK010006289">
    <property type="protein sequence ID" value="KAI7749732.1"/>
    <property type="molecule type" value="Genomic_DNA"/>
</dbReference>
<dbReference type="Proteomes" id="UP001206925">
    <property type="component" value="Unassembled WGS sequence"/>
</dbReference>
<evidence type="ECO:0000313" key="2">
    <source>
        <dbReference type="Proteomes" id="UP001206925"/>
    </source>
</evidence>
<evidence type="ECO:0000313" key="1">
    <source>
        <dbReference type="EMBL" id="KAI7749732.1"/>
    </source>
</evidence>
<reference evidence="1" key="1">
    <citation type="submission" date="2022-06" db="EMBL/GenBank/DDBJ databases">
        <title>Uncovering the hologenomic basis of an extraordinary plant invasion.</title>
        <authorList>
            <person name="Bieker V.C."/>
            <person name="Martin M.D."/>
            <person name="Gilbert T."/>
            <person name="Hodgins K."/>
            <person name="Battlay P."/>
            <person name="Petersen B."/>
            <person name="Wilson J."/>
        </authorList>
    </citation>
    <scope>NUCLEOTIDE SEQUENCE</scope>
    <source>
        <strain evidence="1">AA19_3_7</strain>
        <tissue evidence="1">Leaf</tissue>
    </source>
</reference>
<organism evidence="1 2">
    <name type="scientific">Ambrosia artemisiifolia</name>
    <name type="common">Common ragweed</name>
    <dbReference type="NCBI Taxonomy" id="4212"/>
    <lineage>
        <taxon>Eukaryota</taxon>
        <taxon>Viridiplantae</taxon>
        <taxon>Streptophyta</taxon>
        <taxon>Embryophyta</taxon>
        <taxon>Tracheophyta</taxon>
        <taxon>Spermatophyta</taxon>
        <taxon>Magnoliopsida</taxon>
        <taxon>eudicotyledons</taxon>
        <taxon>Gunneridae</taxon>
        <taxon>Pentapetalae</taxon>
        <taxon>asterids</taxon>
        <taxon>campanulids</taxon>
        <taxon>Asterales</taxon>
        <taxon>Asteraceae</taxon>
        <taxon>Asteroideae</taxon>
        <taxon>Heliantheae alliance</taxon>
        <taxon>Heliantheae</taxon>
        <taxon>Ambrosia</taxon>
    </lineage>
</organism>
<comment type="caution">
    <text evidence="1">The sequence shown here is derived from an EMBL/GenBank/DDBJ whole genome shotgun (WGS) entry which is preliminary data.</text>
</comment>
<sequence length="75" mass="8872">MHWCFGAVESTTSHSSYAATVAVSWFHFRGSTWTGSNEHEDAYVNVCDNFDYWWLYYGEININWTAKWKVLLVKR</sequence>
<gene>
    <name evidence="1" type="ORF">M8C21_015587</name>
</gene>
<keyword evidence="2" id="KW-1185">Reference proteome</keyword>
<proteinExistence type="predicted"/>
<dbReference type="AlphaFoldDB" id="A0AAD5CXH8"/>
<protein>
    <submittedName>
        <fullName evidence="1">Uncharacterized protein</fullName>
    </submittedName>
</protein>
<name>A0AAD5CXH8_AMBAR</name>